<sequence length="770" mass="80707">MVATNTAATNMFAMDPSALADENHALQEALTSLKQQILDSRRNPSARGSKRRPSSGAEQLKAIDRALAKARRESMELREAIETHAGDLDVNQRMKNVAIDAKARLDKQNEENTLLERQNTRQAEQLSQIGLSAAQTQELERLREQNSEIHESLRAAQQRSAELARKQHAVQLQWTKLCMRQQKLKRDLAETGGPSVPHGVNNNDGVAGGADKIEARIEHAAKALKLAVHAGHGQSKRHQQRMLAEVAELKSLRHQAEALGARIEAEQPDVERQPLPEETDIEAFGHVAAYVPKEAPPEPPAPKPPTSRAHLVPTPPAGARVTKPGGRGTAAAAAAPAVDPKLAEEKRQQAAATKVQASVRGRQARVLAQQRAEARAAEKAAAEKSALNPFGLGQRDRKRGVLGGVAIQLPVGGQSAQPAPYRPVVDATALTAATPLAATKPQFSKPFGKPSDSRPFHIVPQAAPTHAAPTAQAASPSESSEAANVADPAPAAVDATVSTKKTEALAESVAPQQLKTALPVKTARTSIIDDLDDLDIPDGVPTKAGGGGLVPSAAPCRPIAANTAATVANGSCLGPLAGARPPPKPNLSIGQENMPPRGVNAAGRGGGIASTLAAARMELDEGVPRPMRLAQPGPTRALPTDATVPRPSFLNAKPALNGAPPLGAISLGRAPDEFDVGTITTLDDGPRNLKAAPAARSLNLKAPSFDDDLDDEAMAAEEQAFLARMKAKGTVSGTGPVELPMPSRAAAPIVVPLAAGRVFDGFDDLSEEEI</sequence>
<dbReference type="AlphaFoldDB" id="A0A0M0J8F2"/>
<comment type="caution">
    <text evidence="2">The sequence shown here is derived from an EMBL/GenBank/DDBJ whole genome shotgun (WGS) entry which is preliminary data.</text>
</comment>
<dbReference type="EMBL" id="JWZX01003243">
    <property type="protein sequence ID" value="KOO22874.1"/>
    <property type="molecule type" value="Genomic_DNA"/>
</dbReference>
<feature type="region of interest" description="Disordered" evidence="1">
    <location>
        <begin position="37"/>
        <end position="58"/>
    </location>
</feature>
<evidence type="ECO:0000256" key="1">
    <source>
        <dbReference type="SAM" id="MobiDB-lite"/>
    </source>
</evidence>
<organism evidence="2 3">
    <name type="scientific">Chrysochromulina tobinii</name>
    <dbReference type="NCBI Taxonomy" id="1460289"/>
    <lineage>
        <taxon>Eukaryota</taxon>
        <taxon>Haptista</taxon>
        <taxon>Haptophyta</taxon>
        <taxon>Prymnesiophyceae</taxon>
        <taxon>Prymnesiales</taxon>
        <taxon>Chrysochromulinaceae</taxon>
        <taxon>Chrysochromulina</taxon>
    </lineage>
</organism>
<dbReference type="Proteomes" id="UP000037460">
    <property type="component" value="Unassembled WGS sequence"/>
</dbReference>
<keyword evidence="3" id="KW-1185">Reference proteome</keyword>
<protein>
    <submittedName>
        <fullName evidence="2">Uncharacterized protein</fullName>
    </submittedName>
</protein>
<dbReference type="PROSITE" id="PS50096">
    <property type="entry name" value="IQ"/>
    <property type="match status" value="1"/>
</dbReference>
<feature type="region of interest" description="Disordered" evidence="1">
    <location>
        <begin position="464"/>
        <end position="484"/>
    </location>
</feature>
<gene>
    <name evidence="2" type="ORF">Ctob_002045</name>
</gene>
<evidence type="ECO:0000313" key="3">
    <source>
        <dbReference type="Proteomes" id="UP000037460"/>
    </source>
</evidence>
<name>A0A0M0J8F2_9EUKA</name>
<reference evidence="3" key="1">
    <citation type="journal article" date="2015" name="PLoS Genet.">
        <title>Genome Sequence and Transcriptome Analyses of Chrysochromulina tobin: Metabolic Tools for Enhanced Algal Fitness in the Prominent Order Prymnesiales (Haptophyceae).</title>
        <authorList>
            <person name="Hovde B.T."/>
            <person name="Deodato C.R."/>
            <person name="Hunsperger H.M."/>
            <person name="Ryken S.A."/>
            <person name="Yost W."/>
            <person name="Jha R.K."/>
            <person name="Patterson J."/>
            <person name="Monnat R.J. Jr."/>
            <person name="Barlow S.B."/>
            <person name="Starkenburg S.R."/>
            <person name="Cattolico R.A."/>
        </authorList>
    </citation>
    <scope>NUCLEOTIDE SEQUENCE</scope>
    <source>
        <strain evidence="3">CCMP291</strain>
    </source>
</reference>
<accession>A0A0M0J8F2</accession>
<evidence type="ECO:0000313" key="2">
    <source>
        <dbReference type="EMBL" id="KOO22874.1"/>
    </source>
</evidence>
<feature type="region of interest" description="Disordered" evidence="1">
    <location>
        <begin position="293"/>
        <end position="340"/>
    </location>
</feature>
<proteinExistence type="predicted"/>